<protein>
    <recommendedName>
        <fullName evidence="5">Helicase</fullName>
    </recommendedName>
</protein>
<dbReference type="AlphaFoldDB" id="A0A2S0KP77"/>
<dbReference type="GO" id="GO:0003677">
    <property type="term" value="F:DNA binding"/>
    <property type="evidence" value="ECO:0007669"/>
    <property type="project" value="InterPro"/>
</dbReference>
<dbReference type="InterPro" id="IPR006935">
    <property type="entry name" value="Helicase/UvrB_N"/>
</dbReference>
<evidence type="ECO:0000313" key="4">
    <source>
        <dbReference type="Proteomes" id="UP000237947"/>
    </source>
</evidence>
<feature type="domain" description="Helicase ATP-binding" evidence="1">
    <location>
        <begin position="18"/>
        <end position="149"/>
    </location>
</feature>
<evidence type="ECO:0000259" key="1">
    <source>
        <dbReference type="PROSITE" id="PS51192"/>
    </source>
</evidence>
<evidence type="ECO:0000259" key="2">
    <source>
        <dbReference type="PROSITE" id="PS51194"/>
    </source>
</evidence>
<dbReference type="SUPFAM" id="SSF52540">
    <property type="entry name" value="P-loop containing nucleoside triphosphate hydrolases"/>
    <property type="match status" value="1"/>
</dbReference>
<dbReference type="CDD" id="cd18799">
    <property type="entry name" value="SF2_C_EcoAI-like"/>
    <property type="match status" value="1"/>
</dbReference>
<dbReference type="GO" id="GO:0005829">
    <property type="term" value="C:cytosol"/>
    <property type="evidence" value="ECO:0007669"/>
    <property type="project" value="TreeGrafter"/>
</dbReference>
<evidence type="ECO:0000313" key="3">
    <source>
        <dbReference type="EMBL" id="AVM42841.1"/>
    </source>
</evidence>
<dbReference type="RefSeq" id="WP_106012790.1">
    <property type="nucleotide sequence ID" value="NZ_CP027226.1"/>
</dbReference>
<gene>
    <name evidence="3" type="ORF">C5Q98_06285</name>
</gene>
<dbReference type="KEGG" id="fsa:C5Q98_06285"/>
<dbReference type="SMART" id="SM00490">
    <property type="entry name" value="HELICc"/>
    <property type="match status" value="1"/>
</dbReference>
<dbReference type="InterPro" id="IPR050742">
    <property type="entry name" value="Helicase_Restrict-Modif_Enz"/>
</dbReference>
<dbReference type="InterPro" id="IPR027417">
    <property type="entry name" value="P-loop_NTPase"/>
</dbReference>
<proteinExistence type="predicted"/>
<dbReference type="GO" id="GO:0016787">
    <property type="term" value="F:hydrolase activity"/>
    <property type="evidence" value="ECO:0007669"/>
    <property type="project" value="InterPro"/>
</dbReference>
<dbReference type="EMBL" id="CP027226">
    <property type="protein sequence ID" value="AVM42841.1"/>
    <property type="molecule type" value="Genomic_DNA"/>
</dbReference>
<dbReference type="InterPro" id="IPR014001">
    <property type="entry name" value="Helicase_ATP-bd"/>
</dbReference>
<sequence>MELKLRPYQRDLIKKTHSSLVKGHQRPLVVLPTGGGKTAVFAWMSAQTQKKGNTVWFLVHRRELKQQAIDTFKKFDIPINTIHIDMVSQWKKLPKPDLIVFDEAHHATARTWEKIVEAYPDTHIIGLTATPTRLSGQPLGTVFDHLVLGVTTRQLINLGYLSDYDYIAPKVKFNTSDLKVVRGDFDRKQVEATMRDNVIYGQVLEEYKKHANGKQAIYFCATVKHSEETAEYFKNNGIEAVHFDGNTPKKERDEIIQKFRNNEIQILCNVDLIGEGFDMPNCDVVGMLRPTKSLTIFLQQAGRALRPREGKTAVIIDHVGNIDRHGLPEDQRNWSLKEKVKSKGRKIDKDGNYNIRICQDCYAAYESTLKTCPVCGEIYETTARELEVQRNIMLEKIDKEKRRKKQLYYWSSEAIDNAETYSEFMAIAKARGYKKGWAYHQCVNRGIWVPY</sequence>
<keyword evidence="4" id="KW-1185">Reference proteome</keyword>
<dbReference type="PROSITE" id="PS51192">
    <property type="entry name" value="HELICASE_ATP_BIND_1"/>
    <property type="match status" value="1"/>
</dbReference>
<dbReference type="Pfam" id="PF04851">
    <property type="entry name" value="ResIII"/>
    <property type="match status" value="2"/>
</dbReference>
<accession>A0A2S0KP77</accession>
<dbReference type="PANTHER" id="PTHR47396">
    <property type="entry name" value="TYPE I RESTRICTION ENZYME ECOKI R PROTEIN"/>
    <property type="match status" value="1"/>
</dbReference>
<dbReference type="SMART" id="SM00487">
    <property type="entry name" value="DEXDc"/>
    <property type="match status" value="1"/>
</dbReference>
<dbReference type="Gene3D" id="3.40.50.300">
    <property type="entry name" value="P-loop containing nucleotide triphosphate hydrolases"/>
    <property type="match status" value="2"/>
</dbReference>
<dbReference type="Proteomes" id="UP000237947">
    <property type="component" value="Chromosome"/>
</dbReference>
<dbReference type="PANTHER" id="PTHR47396:SF1">
    <property type="entry name" value="ATP-DEPENDENT HELICASE IRC3-RELATED"/>
    <property type="match status" value="1"/>
</dbReference>
<dbReference type="OrthoDB" id="9802848at2"/>
<feature type="domain" description="Helicase C-terminal" evidence="2">
    <location>
        <begin position="202"/>
        <end position="348"/>
    </location>
</feature>
<dbReference type="Pfam" id="PF00271">
    <property type="entry name" value="Helicase_C"/>
    <property type="match status" value="1"/>
</dbReference>
<dbReference type="InterPro" id="IPR001650">
    <property type="entry name" value="Helicase_C-like"/>
</dbReference>
<evidence type="ECO:0008006" key="5">
    <source>
        <dbReference type="Google" id="ProtNLM"/>
    </source>
</evidence>
<organism evidence="3 4">
    <name type="scientific">Fastidiosipila sanguinis</name>
    <dbReference type="NCBI Taxonomy" id="236753"/>
    <lineage>
        <taxon>Bacteria</taxon>
        <taxon>Bacillati</taxon>
        <taxon>Bacillota</taxon>
        <taxon>Clostridia</taxon>
        <taxon>Eubacteriales</taxon>
        <taxon>Oscillospiraceae</taxon>
        <taxon>Fastidiosipila</taxon>
    </lineage>
</organism>
<dbReference type="GO" id="GO:0005524">
    <property type="term" value="F:ATP binding"/>
    <property type="evidence" value="ECO:0007669"/>
    <property type="project" value="InterPro"/>
</dbReference>
<dbReference type="PROSITE" id="PS51194">
    <property type="entry name" value="HELICASE_CTER"/>
    <property type="match status" value="1"/>
</dbReference>
<name>A0A2S0KP77_9FIRM</name>
<reference evidence="4" key="1">
    <citation type="submission" date="2018-02" db="EMBL/GenBank/DDBJ databases">
        <authorList>
            <person name="Holder M.E."/>
            <person name="Ajami N.J."/>
            <person name="Petrosino J.F."/>
        </authorList>
    </citation>
    <scope>NUCLEOTIDE SEQUENCE [LARGE SCALE GENOMIC DNA]</scope>
    <source>
        <strain evidence="4">CCUG 47711</strain>
    </source>
</reference>